<sequence length="200" mass="22504">VPIPKQRAKRSSIAVTIESLMARRCCDLPEEVLVEIFSWVPPQSLIRFKCVSKSWYALINSLVKNPEFVNKHLRNVDDKVFSSATCLVFSPPAVFWQRHSKRGSECSKLFTSLTIFDGDNERDGVNCVGEVFDLDTPLSKLITAEALMSDRSHCNGIICLAFNRTVILCNPAIKECRTLPKSCLTISRKGMQDSSEIMPY</sequence>
<dbReference type="PANTHER" id="PTHR31672:SF13">
    <property type="entry name" value="F-BOX PROTEIN CPR30-LIKE"/>
    <property type="match status" value="1"/>
</dbReference>
<protein>
    <submittedName>
        <fullName evidence="2">F-box domain containing protein</fullName>
    </submittedName>
</protein>
<dbReference type="OrthoDB" id="1155905at2759"/>
<gene>
    <name evidence="2" type="ORF">TorRG33x02_323990</name>
</gene>
<proteinExistence type="predicted"/>
<dbReference type="InterPro" id="IPR001810">
    <property type="entry name" value="F-box_dom"/>
</dbReference>
<evidence type="ECO:0000313" key="2">
    <source>
        <dbReference type="EMBL" id="PON47165.1"/>
    </source>
</evidence>
<dbReference type="SUPFAM" id="SSF81383">
    <property type="entry name" value="F-box domain"/>
    <property type="match status" value="1"/>
</dbReference>
<name>A0A2P5BEE2_TREOI</name>
<dbReference type="EMBL" id="JXTC01000539">
    <property type="protein sequence ID" value="PON47165.1"/>
    <property type="molecule type" value="Genomic_DNA"/>
</dbReference>
<evidence type="ECO:0000313" key="3">
    <source>
        <dbReference type="Proteomes" id="UP000237000"/>
    </source>
</evidence>
<organism evidence="2 3">
    <name type="scientific">Trema orientale</name>
    <name type="common">Charcoal tree</name>
    <name type="synonym">Celtis orientalis</name>
    <dbReference type="NCBI Taxonomy" id="63057"/>
    <lineage>
        <taxon>Eukaryota</taxon>
        <taxon>Viridiplantae</taxon>
        <taxon>Streptophyta</taxon>
        <taxon>Embryophyta</taxon>
        <taxon>Tracheophyta</taxon>
        <taxon>Spermatophyta</taxon>
        <taxon>Magnoliopsida</taxon>
        <taxon>eudicotyledons</taxon>
        <taxon>Gunneridae</taxon>
        <taxon>Pentapetalae</taxon>
        <taxon>rosids</taxon>
        <taxon>fabids</taxon>
        <taxon>Rosales</taxon>
        <taxon>Cannabaceae</taxon>
        <taxon>Trema</taxon>
    </lineage>
</organism>
<dbReference type="InParanoid" id="A0A2P5BEE2"/>
<dbReference type="Pfam" id="PF00646">
    <property type="entry name" value="F-box"/>
    <property type="match status" value="1"/>
</dbReference>
<reference evidence="3" key="1">
    <citation type="submission" date="2016-06" db="EMBL/GenBank/DDBJ databases">
        <title>Parallel loss of symbiosis genes in relatives of nitrogen-fixing non-legume Parasponia.</title>
        <authorList>
            <person name="Van Velzen R."/>
            <person name="Holmer R."/>
            <person name="Bu F."/>
            <person name="Rutten L."/>
            <person name="Van Zeijl A."/>
            <person name="Liu W."/>
            <person name="Santuari L."/>
            <person name="Cao Q."/>
            <person name="Sharma T."/>
            <person name="Shen D."/>
            <person name="Roswanjaya Y."/>
            <person name="Wardhani T."/>
            <person name="Kalhor M.S."/>
            <person name="Jansen J."/>
            <person name="Van den Hoogen J."/>
            <person name="Gungor B."/>
            <person name="Hartog M."/>
            <person name="Hontelez J."/>
            <person name="Verver J."/>
            <person name="Yang W.-C."/>
            <person name="Schijlen E."/>
            <person name="Repin R."/>
            <person name="Schilthuizen M."/>
            <person name="Schranz E."/>
            <person name="Heidstra R."/>
            <person name="Miyata K."/>
            <person name="Fedorova E."/>
            <person name="Kohlen W."/>
            <person name="Bisseling T."/>
            <person name="Smit S."/>
            <person name="Geurts R."/>
        </authorList>
    </citation>
    <scope>NUCLEOTIDE SEQUENCE [LARGE SCALE GENOMIC DNA]</scope>
    <source>
        <strain evidence="3">cv. RG33-2</strain>
    </source>
</reference>
<dbReference type="InterPro" id="IPR036047">
    <property type="entry name" value="F-box-like_dom_sf"/>
</dbReference>
<accession>A0A2P5BEE2</accession>
<evidence type="ECO:0000259" key="1">
    <source>
        <dbReference type="PROSITE" id="PS50181"/>
    </source>
</evidence>
<feature type="non-terminal residue" evidence="2">
    <location>
        <position position="1"/>
    </location>
</feature>
<dbReference type="Proteomes" id="UP000237000">
    <property type="component" value="Unassembled WGS sequence"/>
</dbReference>
<keyword evidence="3" id="KW-1185">Reference proteome</keyword>
<dbReference type="PROSITE" id="PS50181">
    <property type="entry name" value="FBOX"/>
    <property type="match status" value="1"/>
</dbReference>
<feature type="domain" description="F-box" evidence="1">
    <location>
        <begin position="22"/>
        <end position="71"/>
    </location>
</feature>
<dbReference type="Gene3D" id="1.20.1280.50">
    <property type="match status" value="1"/>
</dbReference>
<dbReference type="InterPro" id="IPR050796">
    <property type="entry name" value="SCF_F-box_component"/>
</dbReference>
<dbReference type="AlphaFoldDB" id="A0A2P5BEE2"/>
<comment type="caution">
    <text evidence="2">The sequence shown here is derived from an EMBL/GenBank/DDBJ whole genome shotgun (WGS) entry which is preliminary data.</text>
</comment>
<dbReference type="PANTHER" id="PTHR31672">
    <property type="entry name" value="BNACNNG10540D PROTEIN"/>
    <property type="match status" value="1"/>
</dbReference>
<dbReference type="CDD" id="cd22157">
    <property type="entry name" value="F-box_AtFBW1-like"/>
    <property type="match status" value="1"/>
</dbReference>
<dbReference type="SMART" id="SM00256">
    <property type="entry name" value="FBOX"/>
    <property type="match status" value="1"/>
</dbReference>